<reference evidence="1" key="2">
    <citation type="submission" date="2020-11" db="EMBL/GenBank/DDBJ databases">
        <authorList>
            <person name="McCartney M.A."/>
            <person name="Auch B."/>
            <person name="Kono T."/>
            <person name="Mallez S."/>
            <person name="Becker A."/>
            <person name="Gohl D.M."/>
            <person name="Silverstein K.A.T."/>
            <person name="Koren S."/>
            <person name="Bechman K.B."/>
            <person name="Herman A."/>
            <person name="Abrahante J.E."/>
            <person name="Garbe J."/>
        </authorList>
    </citation>
    <scope>NUCLEOTIDE SEQUENCE</scope>
    <source>
        <strain evidence="1">Duluth1</strain>
        <tissue evidence="1">Whole animal</tissue>
    </source>
</reference>
<gene>
    <name evidence="1" type="ORF">DPMN_051983</name>
</gene>
<dbReference type="Proteomes" id="UP000828390">
    <property type="component" value="Unassembled WGS sequence"/>
</dbReference>
<accession>A0A9D4CKE4</accession>
<sequence length="96" mass="10469">MCSVRSLVSKLSALTPQPYAAAFLKGRGDSRSMLNPGLSTDCLLLANYTSQMQFFISMIQVLNPLMKWYIEASVTELGSKCICGVFGPVIACNKEI</sequence>
<dbReference type="AlphaFoldDB" id="A0A9D4CKE4"/>
<evidence type="ECO:0000313" key="2">
    <source>
        <dbReference type="Proteomes" id="UP000828390"/>
    </source>
</evidence>
<protein>
    <submittedName>
        <fullName evidence="1">Uncharacterized protein</fullName>
    </submittedName>
</protein>
<name>A0A9D4CKE4_DREPO</name>
<evidence type="ECO:0000313" key="1">
    <source>
        <dbReference type="EMBL" id="KAH3726127.1"/>
    </source>
</evidence>
<reference evidence="1" key="1">
    <citation type="journal article" date="2019" name="bioRxiv">
        <title>The Genome of the Zebra Mussel, Dreissena polymorpha: A Resource for Invasive Species Research.</title>
        <authorList>
            <person name="McCartney M.A."/>
            <person name="Auch B."/>
            <person name="Kono T."/>
            <person name="Mallez S."/>
            <person name="Zhang Y."/>
            <person name="Obille A."/>
            <person name="Becker A."/>
            <person name="Abrahante J.E."/>
            <person name="Garbe J."/>
            <person name="Badalamenti J.P."/>
            <person name="Herman A."/>
            <person name="Mangelson H."/>
            <person name="Liachko I."/>
            <person name="Sullivan S."/>
            <person name="Sone E.D."/>
            <person name="Koren S."/>
            <person name="Silverstein K.A.T."/>
            <person name="Beckman K.B."/>
            <person name="Gohl D.M."/>
        </authorList>
    </citation>
    <scope>NUCLEOTIDE SEQUENCE</scope>
    <source>
        <strain evidence="1">Duluth1</strain>
        <tissue evidence="1">Whole animal</tissue>
    </source>
</reference>
<comment type="caution">
    <text evidence="1">The sequence shown here is derived from an EMBL/GenBank/DDBJ whole genome shotgun (WGS) entry which is preliminary data.</text>
</comment>
<organism evidence="1 2">
    <name type="scientific">Dreissena polymorpha</name>
    <name type="common">Zebra mussel</name>
    <name type="synonym">Mytilus polymorpha</name>
    <dbReference type="NCBI Taxonomy" id="45954"/>
    <lineage>
        <taxon>Eukaryota</taxon>
        <taxon>Metazoa</taxon>
        <taxon>Spiralia</taxon>
        <taxon>Lophotrochozoa</taxon>
        <taxon>Mollusca</taxon>
        <taxon>Bivalvia</taxon>
        <taxon>Autobranchia</taxon>
        <taxon>Heteroconchia</taxon>
        <taxon>Euheterodonta</taxon>
        <taxon>Imparidentia</taxon>
        <taxon>Neoheterodontei</taxon>
        <taxon>Myida</taxon>
        <taxon>Dreissenoidea</taxon>
        <taxon>Dreissenidae</taxon>
        <taxon>Dreissena</taxon>
    </lineage>
</organism>
<proteinExistence type="predicted"/>
<dbReference type="EMBL" id="JAIWYP010000012">
    <property type="protein sequence ID" value="KAH3726127.1"/>
    <property type="molecule type" value="Genomic_DNA"/>
</dbReference>
<keyword evidence="2" id="KW-1185">Reference proteome</keyword>